<name>A0A6H0TL04_BACTU</name>
<organism evidence="1 2">
    <name type="scientific">Bacillus thuringiensis serovar andalousiensis</name>
    <dbReference type="NCBI Taxonomy" id="257985"/>
    <lineage>
        <taxon>Bacteria</taxon>
        <taxon>Bacillati</taxon>
        <taxon>Bacillota</taxon>
        <taxon>Bacilli</taxon>
        <taxon>Bacillales</taxon>
        <taxon>Bacillaceae</taxon>
        <taxon>Bacillus</taxon>
        <taxon>Bacillus cereus group</taxon>
    </lineage>
</organism>
<reference evidence="2" key="1">
    <citation type="submission" date="2019-02" db="EMBL/GenBank/DDBJ databases">
        <title>Structural and Functional analysis of Lanthipeptide from Bacillus thuringiensis serovar andalousiensis B23193.</title>
        <authorList>
            <person name="Andreeva J.V."/>
            <person name="Grigoreva A."/>
        </authorList>
    </citation>
    <scope>NUCLEOTIDE SEQUENCE [LARGE SCALE GENOMIC DNA]</scope>
    <source>
        <strain evidence="2">B23193</strain>
    </source>
</reference>
<sequence>MRPTPYRVEKHRNNTSSPATALALNESLQCNKEIHIEYYRNGYLHEQYITVTSIDTQNKTIFCTDAFGLNARLKFEEFIDIK</sequence>
<dbReference type="EMBL" id="CP035727">
    <property type="protein sequence ID" value="QIW21233.1"/>
    <property type="molecule type" value="Genomic_DNA"/>
</dbReference>
<accession>A0A6H0TL04</accession>
<dbReference type="Proteomes" id="UP000501374">
    <property type="component" value="Chromosome"/>
</dbReference>
<dbReference type="PANTHER" id="PTHR40051:SF1">
    <property type="entry name" value="YOLD-LIKE FAMILY PROTEIN"/>
    <property type="match status" value="1"/>
</dbReference>
<dbReference type="Pfam" id="PF08863">
    <property type="entry name" value="YolD"/>
    <property type="match status" value="1"/>
</dbReference>
<evidence type="ECO:0000313" key="1">
    <source>
        <dbReference type="EMBL" id="QIW21233.1"/>
    </source>
</evidence>
<dbReference type="RefSeq" id="WP_172555092.1">
    <property type="nucleotide sequence ID" value="NZ_CP035727.2"/>
</dbReference>
<gene>
    <name evidence="1" type="ORF">EVG22_23640</name>
</gene>
<dbReference type="AlphaFoldDB" id="A0A6H0TL04"/>
<dbReference type="PANTHER" id="PTHR40051">
    <property type="entry name" value="IG HYPOTHETICAL 15966"/>
    <property type="match status" value="1"/>
</dbReference>
<evidence type="ECO:0000313" key="2">
    <source>
        <dbReference type="Proteomes" id="UP000501374"/>
    </source>
</evidence>
<protein>
    <submittedName>
        <fullName evidence="1">YolD-like family protein</fullName>
    </submittedName>
</protein>
<dbReference type="InterPro" id="IPR014962">
    <property type="entry name" value="YolD"/>
</dbReference>
<proteinExistence type="predicted"/>